<keyword evidence="4" id="KW-1185">Reference proteome</keyword>
<keyword evidence="1" id="KW-0812">Transmembrane</keyword>
<accession>A0ABU1AAG8</accession>
<evidence type="ECO:0000313" key="3">
    <source>
        <dbReference type="EMBL" id="MDQ7937971.1"/>
    </source>
</evidence>
<dbReference type="EMBL" id="JAVCWF010000001">
    <property type="protein sequence ID" value="MDQ7937971.1"/>
    <property type="molecule type" value="Genomic_DNA"/>
</dbReference>
<keyword evidence="2" id="KW-0732">Signal</keyword>
<feature type="transmembrane region" description="Helical" evidence="1">
    <location>
        <begin position="107"/>
        <end position="128"/>
    </location>
</feature>
<evidence type="ECO:0000256" key="2">
    <source>
        <dbReference type="SAM" id="SignalP"/>
    </source>
</evidence>
<evidence type="ECO:0000256" key="1">
    <source>
        <dbReference type="SAM" id="Phobius"/>
    </source>
</evidence>
<name>A0ABU1AAG8_9LACO</name>
<gene>
    <name evidence="3" type="ORF">RA086_10155</name>
</gene>
<organism evidence="3 4">
    <name type="scientific">Lactiplantibacillus brownii</name>
    <dbReference type="NCBI Taxonomy" id="3069269"/>
    <lineage>
        <taxon>Bacteria</taxon>
        <taxon>Bacillati</taxon>
        <taxon>Bacillota</taxon>
        <taxon>Bacilli</taxon>
        <taxon>Lactobacillales</taxon>
        <taxon>Lactobacillaceae</taxon>
        <taxon>Lactiplantibacillus</taxon>
    </lineage>
</organism>
<reference evidence="3 4" key="1">
    <citation type="journal article" date="2023" name="Int. J. Syst. Evol. Microbiol.">
        <title>Lactiplantibacillus brownii sp. nov., a novel psychrotolerant species isolated from sauerkraut.</title>
        <authorList>
            <person name="Heng Y.C."/>
            <person name="Silvaraju S."/>
            <person name="Lee J.K.Y."/>
            <person name="Kittelmann S."/>
        </authorList>
    </citation>
    <scope>NUCLEOTIDE SEQUENCE [LARGE SCALE GENOMIC DNA]</scope>
    <source>
        <strain evidence="3 4">WILCCON 0030</strain>
    </source>
</reference>
<sequence length="140" mass="15184">MKNQFKWWGLILVLILGVVTQTQVSQAAVNQTHIGVTVAAPDINAEQLQESNHQIPSGDQIQSAADTVMPRLATATKSPVSLPQAVQKAAASLQHGRLPQTAEASTGLIVIFGGLLLMCWLLLALIIWQKRQLREGREIS</sequence>
<dbReference type="RefSeq" id="WP_308703679.1">
    <property type="nucleotide sequence ID" value="NZ_AP027463.1"/>
</dbReference>
<proteinExistence type="predicted"/>
<dbReference type="Proteomes" id="UP001227831">
    <property type="component" value="Unassembled WGS sequence"/>
</dbReference>
<keyword evidence="1" id="KW-1133">Transmembrane helix</keyword>
<keyword evidence="1" id="KW-0472">Membrane</keyword>
<evidence type="ECO:0000313" key="4">
    <source>
        <dbReference type="Proteomes" id="UP001227831"/>
    </source>
</evidence>
<feature type="signal peptide" evidence="2">
    <location>
        <begin position="1"/>
        <end position="27"/>
    </location>
</feature>
<protein>
    <recommendedName>
        <fullName evidence="5">Cell surface protein</fullName>
    </recommendedName>
</protein>
<feature type="chain" id="PRO_5046982446" description="Cell surface protein" evidence="2">
    <location>
        <begin position="28"/>
        <end position="140"/>
    </location>
</feature>
<evidence type="ECO:0008006" key="5">
    <source>
        <dbReference type="Google" id="ProtNLM"/>
    </source>
</evidence>
<comment type="caution">
    <text evidence="3">The sequence shown here is derived from an EMBL/GenBank/DDBJ whole genome shotgun (WGS) entry which is preliminary data.</text>
</comment>